<feature type="compositionally biased region" description="Polar residues" evidence="1">
    <location>
        <begin position="105"/>
        <end position="115"/>
    </location>
</feature>
<dbReference type="EMBL" id="POTM01000044">
    <property type="protein sequence ID" value="TLH65206.1"/>
    <property type="molecule type" value="Genomic_DNA"/>
</dbReference>
<feature type="compositionally biased region" description="Low complexity" evidence="1">
    <location>
        <begin position="135"/>
        <end position="147"/>
    </location>
</feature>
<proteinExistence type="predicted"/>
<gene>
    <name evidence="2" type="ORF">C1S79_17370</name>
</gene>
<dbReference type="Proteomes" id="UP000309984">
    <property type="component" value="Unassembled WGS sequence"/>
</dbReference>
<dbReference type="AlphaFoldDB" id="A0AA94R9L0"/>
<feature type="compositionally biased region" description="Pro residues" evidence="1">
    <location>
        <begin position="155"/>
        <end position="166"/>
    </location>
</feature>
<evidence type="ECO:0000313" key="3">
    <source>
        <dbReference type="Proteomes" id="UP000309984"/>
    </source>
</evidence>
<comment type="caution">
    <text evidence="2">The sequence shown here is derived from an EMBL/GenBank/DDBJ whole genome shotgun (WGS) entry which is preliminary data.</text>
</comment>
<feature type="region of interest" description="Disordered" evidence="1">
    <location>
        <begin position="59"/>
        <end position="81"/>
    </location>
</feature>
<organism evidence="2 3">
    <name type="scientific">Mycolicibacterium phocaicum</name>
    <dbReference type="NCBI Taxonomy" id="319706"/>
    <lineage>
        <taxon>Bacteria</taxon>
        <taxon>Bacillati</taxon>
        <taxon>Actinomycetota</taxon>
        <taxon>Actinomycetes</taxon>
        <taxon>Mycobacteriales</taxon>
        <taxon>Mycobacteriaceae</taxon>
        <taxon>Mycolicibacterium</taxon>
    </lineage>
</organism>
<evidence type="ECO:0000256" key="1">
    <source>
        <dbReference type="SAM" id="MobiDB-lite"/>
    </source>
</evidence>
<protein>
    <submittedName>
        <fullName evidence="2">Uncharacterized protein</fullName>
    </submittedName>
</protein>
<name>A0AA94R9L0_9MYCO</name>
<keyword evidence="3" id="KW-1185">Reference proteome</keyword>
<evidence type="ECO:0000313" key="2">
    <source>
        <dbReference type="EMBL" id="TLH65206.1"/>
    </source>
</evidence>
<sequence length="174" mass="17814">MIFTMGSVCSAVASADPILPFLPGTPTAPYPGAYTYEFGTGAYTYPPHMTDTRGVRTGGPTADPTQTSVGLPNSKPGPSAPNQSFILNYTNMRYGVQGGIVPPDSTSALLQSDTGTLPGMVSSAGPWPQPLLESPTGTPPKTGVPTGEATNAAPPSYPQLEPPAQPAPTEQPAQ</sequence>
<feature type="region of interest" description="Disordered" evidence="1">
    <location>
        <begin position="105"/>
        <end position="174"/>
    </location>
</feature>
<reference evidence="2 3" key="1">
    <citation type="submission" date="2018-01" db="EMBL/GenBank/DDBJ databases">
        <title>Comparative genomics of Mycobacterium mucogenicum and Mycobacterium neoaurum clade members emphasizing tRNA and non-coding RNA.</title>
        <authorList>
            <person name="Behra P.R.K."/>
            <person name="Pettersson B.M.F."/>
            <person name="Das S."/>
            <person name="Dasgupta S."/>
            <person name="Kirsebom L.A."/>
        </authorList>
    </citation>
    <scope>NUCLEOTIDE SEQUENCE [LARGE SCALE GENOMIC DNA]</scope>
    <source>
        <strain evidence="2 3">DSM 45104</strain>
    </source>
</reference>
<accession>A0AA94R9L0</accession>